<keyword evidence="3" id="KW-1185">Reference proteome</keyword>
<keyword evidence="1" id="KW-0472">Membrane</keyword>
<dbReference type="EMBL" id="MG198784">
    <property type="protein sequence ID" value="ATW59083.1"/>
    <property type="molecule type" value="Genomic_DNA"/>
</dbReference>
<keyword evidence="1" id="KW-0812">Transmembrane</keyword>
<organism evidence="2 3">
    <name type="scientific">Gordonia phage Gustav</name>
    <dbReference type="NCBI Taxonomy" id="2047872"/>
    <lineage>
        <taxon>Viruses</taxon>
        <taxon>Duplodnaviria</taxon>
        <taxon>Heunggongvirae</taxon>
        <taxon>Uroviricota</taxon>
        <taxon>Caudoviricetes</taxon>
        <taxon>Gustavvirus</taxon>
        <taxon>Gustavvirus gustav</taxon>
    </lineage>
</organism>
<gene>
    <name evidence="2" type="ORF">PHIRE_GUSTAV_23</name>
</gene>
<evidence type="ECO:0000313" key="3">
    <source>
        <dbReference type="Proteomes" id="UP000241392"/>
    </source>
</evidence>
<feature type="transmembrane region" description="Helical" evidence="1">
    <location>
        <begin position="12"/>
        <end position="32"/>
    </location>
</feature>
<protein>
    <submittedName>
        <fullName evidence="2">Uncharacterized protein</fullName>
    </submittedName>
</protein>
<name>A0A2H4PA22_9CAUD</name>
<sequence length="145" mass="15521">MSLPDALRFTGLQVTSLITGVMAVVLGCVYFAPESFLRRPLPPGQTSLVVYIDQLGPVWPMVFLGMGISLILAITARRYIVPAHILAVFGWMFYGSALLIGAVFSEPPTPVVTGAIAVGVAGIHFGLMQAHQDQGDGPIRRKCEP</sequence>
<evidence type="ECO:0000256" key="1">
    <source>
        <dbReference type="SAM" id="Phobius"/>
    </source>
</evidence>
<feature type="transmembrane region" description="Helical" evidence="1">
    <location>
        <begin position="58"/>
        <end position="76"/>
    </location>
</feature>
<accession>A0A2H4PA22</accession>
<proteinExistence type="predicted"/>
<reference evidence="3" key="1">
    <citation type="submission" date="2017-10" db="EMBL/GenBank/DDBJ databases">
        <authorList>
            <person name="Banno H."/>
            <person name="Chua N.-H."/>
        </authorList>
    </citation>
    <scope>NUCLEOTIDE SEQUENCE [LARGE SCALE GENOMIC DNA]</scope>
</reference>
<keyword evidence="1" id="KW-1133">Transmembrane helix</keyword>
<dbReference type="Proteomes" id="UP000241392">
    <property type="component" value="Segment"/>
</dbReference>
<feature type="transmembrane region" description="Helical" evidence="1">
    <location>
        <begin position="83"/>
        <end position="105"/>
    </location>
</feature>
<feature type="transmembrane region" description="Helical" evidence="1">
    <location>
        <begin position="111"/>
        <end position="130"/>
    </location>
</feature>
<dbReference type="OrthoDB" id="23487at10239"/>
<evidence type="ECO:0000313" key="2">
    <source>
        <dbReference type="EMBL" id="ATW59083.1"/>
    </source>
</evidence>